<evidence type="ECO:0000313" key="2">
    <source>
        <dbReference type="EMBL" id="KAF4731799.1"/>
    </source>
</evidence>
<comment type="caution">
    <text evidence="2">The sequence shown here is derived from an EMBL/GenBank/DDBJ whole genome shotgun (WGS) entry which is preliminary data.</text>
</comment>
<evidence type="ECO:0000313" key="3">
    <source>
        <dbReference type="Proteomes" id="UP000574390"/>
    </source>
</evidence>
<organism evidence="2 3">
    <name type="scientific">Perkinsus olseni</name>
    <name type="common">Perkinsus atlanticus</name>
    <dbReference type="NCBI Taxonomy" id="32597"/>
    <lineage>
        <taxon>Eukaryota</taxon>
        <taxon>Sar</taxon>
        <taxon>Alveolata</taxon>
        <taxon>Perkinsozoa</taxon>
        <taxon>Perkinsea</taxon>
        <taxon>Perkinsida</taxon>
        <taxon>Perkinsidae</taxon>
        <taxon>Perkinsus</taxon>
    </lineage>
</organism>
<feature type="region of interest" description="Disordered" evidence="1">
    <location>
        <begin position="136"/>
        <end position="170"/>
    </location>
</feature>
<feature type="non-terminal residue" evidence="2">
    <location>
        <position position="1"/>
    </location>
</feature>
<proteinExistence type="predicted"/>
<dbReference type="EMBL" id="JABANM010014991">
    <property type="protein sequence ID" value="KAF4731799.1"/>
    <property type="molecule type" value="Genomic_DNA"/>
</dbReference>
<gene>
    <name evidence="2" type="ORF">FOZ62_021335</name>
</gene>
<evidence type="ECO:0000256" key="1">
    <source>
        <dbReference type="SAM" id="MobiDB-lite"/>
    </source>
</evidence>
<reference evidence="2 3" key="1">
    <citation type="submission" date="2020-04" db="EMBL/GenBank/DDBJ databases">
        <title>Perkinsus olseni comparative genomics.</title>
        <authorList>
            <person name="Bogema D.R."/>
        </authorList>
    </citation>
    <scope>NUCLEOTIDE SEQUENCE [LARGE SCALE GENOMIC DNA]</scope>
    <source>
        <strain evidence="2">ATCC PRA-205</strain>
    </source>
</reference>
<dbReference type="AlphaFoldDB" id="A0A7J6SFQ7"/>
<name>A0A7J6SFQ7_PEROL</name>
<feature type="non-terminal residue" evidence="2">
    <location>
        <position position="170"/>
    </location>
</feature>
<protein>
    <submittedName>
        <fullName evidence="2">Uncharacterized protein</fullName>
    </submittedName>
</protein>
<accession>A0A7J6SFQ7</accession>
<sequence>NGHAKPQVFYPGDAVLVHMTGRKCGMAFRMGHVVRAFSPRRVQVRFPGGLLTYENAFNLVILRPFPRLDSDIPVVSREGLRLRVRGDQAVDQWRSGVVTHDPCDLDDDRVWVQFDNGDAPKFISLSTCRWQPLDENINNKADNDDGARVPSQGGRDETEDCLIDDPLPSR</sequence>
<dbReference type="Proteomes" id="UP000574390">
    <property type="component" value="Unassembled WGS sequence"/>
</dbReference>